<keyword evidence="1" id="KW-0805">Transcription regulation</keyword>
<accession>A0ABS4W4F0</accession>
<dbReference type="Pfam" id="PF13977">
    <property type="entry name" value="TetR_C_6"/>
    <property type="match status" value="1"/>
</dbReference>
<proteinExistence type="predicted"/>
<evidence type="ECO:0000256" key="1">
    <source>
        <dbReference type="ARBA" id="ARBA00023015"/>
    </source>
</evidence>
<keyword evidence="3" id="KW-0804">Transcription</keyword>
<feature type="domain" description="BetI-type transcriptional repressor C-terminal" evidence="4">
    <location>
        <begin position="37"/>
        <end position="151"/>
    </location>
</feature>
<name>A0ABS4W4F0_9PSEU</name>
<dbReference type="PANTHER" id="PTHR30055">
    <property type="entry name" value="HTH-TYPE TRANSCRIPTIONAL REGULATOR RUTR"/>
    <property type="match status" value="1"/>
</dbReference>
<dbReference type="InterPro" id="IPR050109">
    <property type="entry name" value="HTH-type_TetR-like_transc_reg"/>
</dbReference>
<protein>
    <submittedName>
        <fullName evidence="5">AcrR family transcriptional regulator</fullName>
    </submittedName>
</protein>
<evidence type="ECO:0000256" key="2">
    <source>
        <dbReference type="ARBA" id="ARBA00023125"/>
    </source>
</evidence>
<sequence>MHYHFPGKDDVLRAALTHAMDRAFARQSAPLKELDDPRARLLLLIDMQLPRPGELRAEWSVWVQFWAEAMINPDLREIHDQYYSRWRRAVAKNVEQGIERGGIAAEVDADEFAHQLTALTDGLAIRVLTDSSGCDVERMRELVVAFVDRALPVPETS</sequence>
<keyword evidence="2" id="KW-0238">DNA-binding</keyword>
<dbReference type="InterPro" id="IPR039538">
    <property type="entry name" value="BetI_C"/>
</dbReference>
<dbReference type="Gene3D" id="1.10.357.10">
    <property type="entry name" value="Tetracycline Repressor, domain 2"/>
    <property type="match status" value="1"/>
</dbReference>
<evidence type="ECO:0000259" key="4">
    <source>
        <dbReference type="Pfam" id="PF13977"/>
    </source>
</evidence>
<comment type="caution">
    <text evidence="5">The sequence shown here is derived from an EMBL/GenBank/DDBJ whole genome shotgun (WGS) entry which is preliminary data.</text>
</comment>
<organism evidence="5 6">
    <name type="scientific">Pseudonocardia parietis</name>
    <dbReference type="NCBI Taxonomy" id="570936"/>
    <lineage>
        <taxon>Bacteria</taxon>
        <taxon>Bacillati</taxon>
        <taxon>Actinomycetota</taxon>
        <taxon>Actinomycetes</taxon>
        <taxon>Pseudonocardiales</taxon>
        <taxon>Pseudonocardiaceae</taxon>
        <taxon>Pseudonocardia</taxon>
    </lineage>
</organism>
<reference evidence="5 6" key="1">
    <citation type="submission" date="2021-03" db="EMBL/GenBank/DDBJ databases">
        <title>Sequencing the genomes of 1000 actinobacteria strains.</title>
        <authorList>
            <person name="Klenk H.-P."/>
        </authorList>
    </citation>
    <scope>NUCLEOTIDE SEQUENCE [LARGE SCALE GENOMIC DNA]</scope>
    <source>
        <strain evidence="5 6">DSM 45256</strain>
    </source>
</reference>
<evidence type="ECO:0000313" key="6">
    <source>
        <dbReference type="Proteomes" id="UP001519295"/>
    </source>
</evidence>
<dbReference type="SUPFAM" id="SSF48498">
    <property type="entry name" value="Tetracyclin repressor-like, C-terminal domain"/>
    <property type="match status" value="1"/>
</dbReference>
<keyword evidence="6" id="KW-1185">Reference proteome</keyword>
<gene>
    <name evidence="5" type="ORF">JOF36_006767</name>
</gene>
<dbReference type="Proteomes" id="UP001519295">
    <property type="component" value="Unassembled WGS sequence"/>
</dbReference>
<dbReference type="InterPro" id="IPR036271">
    <property type="entry name" value="Tet_transcr_reg_TetR-rel_C_sf"/>
</dbReference>
<dbReference type="PANTHER" id="PTHR30055:SF238">
    <property type="entry name" value="MYCOFACTOCIN BIOSYNTHESIS TRANSCRIPTIONAL REGULATOR MFTR-RELATED"/>
    <property type="match status" value="1"/>
</dbReference>
<dbReference type="EMBL" id="JAGINU010000001">
    <property type="protein sequence ID" value="MBP2371071.1"/>
    <property type="molecule type" value="Genomic_DNA"/>
</dbReference>
<evidence type="ECO:0000313" key="5">
    <source>
        <dbReference type="EMBL" id="MBP2371071.1"/>
    </source>
</evidence>
<evidence type="ECO:0000256" key="3">
    <source>
        <dbReference type="ARBA" id="ARBA00023163"/>
    </source>
</evidence>